<feature type="domain" description="HD" evidence="7">
    <location>
        <begin position="22"/>
        <end position="137"/>
    </location>
</feature>
<protein>
    <recommendedName>
        <fullName evidence="1">bis(5'-nucleosyl)-tetraphosphatase (symmetrical)</fullName>
        <ecNumber evidence="1">3.6.1.41</ecNumber>
    </recommendedName>
</protein>
<dbReference type="PANTHER" id="PTHR35795:SF1">
    <property type="entry name" value="BIS(5'-NUCLEOSYL)-TETRAPHOSPHATASE, SYMMETRICAL"/>
    <property type="match status" value="1"/>
</dbReference>
<evidence type="ECO:0000256" key="5">
    <source>
        <dbReference type="ARBA" id="ARBA00023004"/>
    </source>
</evidence>
<comment type="caution">
    <text evidence="8">The sequence shown here is derived from an EMBL/GenBank/DDBJ whole genome shotgun (WGS) entry which is preliminary data.</text>
</comment>
<dbReference type="SMART" id="SM00471">
    <property type="entry name" value="HDc"/>
    <property type="match status" value="1"/>
</dbReference>
<dbReference type="Gene3D" id="1.10.3210.10">
    <property type="entry name" value="Hypothetical protein af1432"/>
    <property type="match status" value="1"/>
</dbReference>
<evidence type="ECO:0000256" key="3">
    <source>
        <dbReference type="ARBA" id="ARBA00022741"/>
    </source>
</evidence>
<dbReference type="InterPro" id="IPR051094">
    <property type="entry name" value="Diverse_Catalytic_Enzymes"/>
</dbReference>
<dbReference type="Proteomes" id="UP000653127">
    <property type="component" value="Unassembled WGS sequence"/>
</dbReference>
<reference evidence="8" key="1">
    <citation type="submission" date="2020-08" db="EMBL/GenBank/DDBJ databases">
        <title>Genome public.</title>
        <authorList>
            <person name="Liu C."/>
            <person name="Sun Q."/>
        </authorList>
    </citation>
    <scope>NUCLEOTIDE SEQUENCE</scope>
    <source>
        <strain evidence="8">NSJ-31</strain>
    </source>
</reference>
<name>A0A926I3H5_9FIRM</name>
<keyword evidence="9" id="KW-1185">Reference proteome</keyword>
<evidence type="ECO:0000313" key="9">
    <source>
        <dbReference type="Proteomes" id="UP000653127"/>
    </source>
</evidence>
<comment type="catalytic activity">
    <reaction evidence="6">
        <text>P(1),P(4)-bis(5'-adenosyl) tetraphosphate + H2O = 2 ADP + 2 H(+)</text>
        <dbReference type="Rhea" id="RHEA:24252"/>
        <dbReference type="ChEBI" id="CHEBI:15377"/>
        <dbReference type="ChEBI" id="CHEBI:15378"/>
        <dbReference type="ChEBI" id="CHEBI:58141"/>
        <dbReference type="ChEBI" id="CHEBI:456216"/>
        <dbReference type="EC" id="3.6.1.41"/>
    </reaction>
</comment>
<dbReference type="SUPFAM" id="SSF109604">
    <property type="entry name" value="HD-domain/PDEase-like"/>
    <property type="match status" value="1"/>
</dbReference>
<evidence type="ECO:0000256" key="4">
    <source>
        <dbReference type="ARBA" id="ARBA00022801"/>
    </source>
</evidence>
<dbReference type="EC" id="3.6.1.41" evidence="1"/>
<dbReference type="CDD" id="cd00077">
    <property type="entry name" value="HDc"/>
    <property type="match status" value="1"/>
</dbReference>
<dbReference type="InterPro" id="IPR006674">
    <property type="entry name" value="HD_domain"/>
</dbReference>
<dbReference type="InterPro" id="IPR003607">
    <property type="entry name" value="HD/PDEase_dom"/>
</dbReference>
<evidence type="ECO:0000259" key="7">
    <source>
        <dbReference type="PROSITE" id="PS51831"/>
    </source>
</evidence>
<dbReference type="InterPro" id="IPR005249">
    <property type="entry name" value="YqeK"/>
</dbReference>
<dbReference type="Pfam" id="PF01966">
    <property type="entry name" value="HD"/>
    <property type="match status" value="1"/>
</dbReference>
<keyword evidence="2" id="KW-0479">Metal-binding</keyword>
<dbReference type="PROSITE" id="PS51831">
    <property type="entry name" value="HD"/>
    <property type="match status" value="1"/>
</dbReference>
<accession>A0A926I3H5</accession>
<evidence type="ECO:0000313" key="8">
    <source>
        <dbReference type="EMBL" id="MBC8545523.1"/>
    </source>
</evidence>
<evidence type="ECO:0000256" key="2">
    <source>
        <dbReference type="ARBA" id="ARBA00022723"/>
    </source>
</evidence>
<organism evidence="8 9">
    <name type="scientific">Ligaoa zhengdingensis</name>
    <dbReference type="NCBI Taxonomy" id="2763658"/>
    <lineage>
        <taxon>Bacteria</taxon>
        <taxon>Bacillati</taxon>
        <taxon>Bacillota</taxon>
        <taxon>Clostridia</taxon>
        <taxon>Eubacteriales</taxon>
        <taxon>Oscillospiraceae</taxon>
        <taxon>Ligaoa</taxon>
    </lineage>
</organism>
<sequence length="189" mass="21615">MPMNDNLKAIKQLLSERLCEKRYRHSLNVADEARRLAEIFGEDPEKAYFAGLVHDICKDEPKEEQLQRIRNSAIIWDDKALGQPSLWHAMAGSIFIREELNVQDEDIINAVRYHTTARAGMSRLEKIVYLADLTSADREYSDVETVRALARASLEKAMLYGLQYIISDLVAHKSPIVDDTVEAYNEYVA</sequence>
<keyword evidence="3" id="KW-0547">Nucleotide-binding</keyword>
<keyword evidence="5" id="KW-0408">Iron</keyword>
<evidence type="ECO:0000256" key="1">
    <source>
        <dbReference type="ARBA" id="ARBA00012506"/>
    </source>
</evidence>
<dbReference type="NCBIfam" id="TIGR00488">
    <property type="entry name" value="bis(5'-nucleosyl)-tetraphosphatase (symmetrical) YqeK"/>
    <property type="match status" value="1"/>
</dbReference>
<dbReference type="AlphaFoldDB" id="A0A926I3H5"/>
<keyword evidence="4 8" id="KW-0378">Hydrolase</keyword>
<dbReference type="RefSeq" id="WP_249281676.1">
    <property type="nucleotide sequence ID" value="NZ_JACRST010000001.1"/>
</dbReference>
<gene>
    <name evidence="8" type="primary">yqeK</name>
    <name evidence="8" type="ORF">H8711_01045</name>
</gene>
<proteinExistence type="predicted"/>
<dbReference type="GO" id="GO:0000166">
    <property type="term" value="F:nucleotide binding"/>
    <property type="evidence" value="ECO:0007669"/>
    <property type="project" value="UniProtKB-KW"/>
</dbReference>
<dbReference type="GO" id="GO:0046872">
    <property type="term" value="F:metal ion binding"/>
    <property type="evidence" value="ECO:0007669"/>
    <property type="project" value="UniProtKB-KW"/>
</dbReference>
<dbReference type="GO" id="GO:0008803">
    <property type="term" value="F:bis(5'-nucleosyl)-tetraphosphatase (symmetrical) activity"/>
    <property type="evidence" value="ECO:0007669"/>
    <property type="project" value="UniProtKB-EC"/>
</dbReference>
<dbReference type="PANTHER" id="PTHR35795">
    <property type="entry name" value="SLR1885 PROTEIN"/>
    <property type="match status" value="1"/>
</dbReference>
<evidence type="ECO:0000256" key="6">
    <source>
        <dbReference type="ARBA" id="ARBA00049417"/>
    </source>
</evidence>
<dbReference type="EMBL" id="JACRST010000001">
    <property type="protein sequence ID" value="MBC8545523.1"/>
    <property type="molecule type" value="Genomic_DNA"/>
</dbReference>